<dbReference type="InterPro" id="IPR051750">
    <property type="entry name" value="Trans-sulfuration_enzymes"/>
</dbReference>
<organism evidence="1 2">
    <name type="scientific">Cadophora malorum</name>
    <dbReference type="NCBI Taxonomy" id="108018"/>
    <lineage>
        <taxon>Eukaryota</taxon>
        <taxon>Fungi</taxon>
        <taxon>Dikarya</taxon>
        <taxon>Ascomycota</taxon>
        <taxon>Pezizomycotina</taxon>
        <taxon>Leotiomycetes</taxon>
        <taxon>Helotiales</taxon>
        <taxon>Ploettnerulaceae</taxon>
        <taxon>Cadophora</taxon>
    </lineage>
</organism>
<name>A0A8H7T5E6_9HELO</name>
<dbReference type="PANTHER" id="PTHR42699:SF1">
    <property type="entry name" value="CYSTATHIONINE GAMMA-SYNTHASE-RELATED"/>
    <property type="match status" value="1"/>
</dbReference>
<proteinExistence type="predicted"/>
<sequence length="107" mass="12455">MADRVYRSNRNALPVVELLRSHPSVEQDHPSLRPTNPWYEKVKRRDGGPENLLSVVFRRSNFARHFYDSLDLACYCDQDKCGEYGLPKHIICISVGLEDLKNIVRRI</sequence>
<gene>
    <name evidence="1" type="ORF">IFR04_014149</name>
</gene>
<reference evidence="1" key="1">
    <citation type="submission" date="2021-02" db="EMBL/GenBank/DDBJ databases">
        <title>Genome sequence Cadophora malorum strain M34.</title>
        <authorList>
            <person name="Stefanovic E."/>
            <person name="Vu D."/>
            <person name="Scully C."/>
            <person name="Dijksterhuis J."/>
            <person name="Roader J."/>
            <person name="Houbraken J."/>
        </authorList>
    </citation>
    <scope>NUCLEOTIDE SEQUENCE</scope>
    <source>
        <strain evidence="1">M34</strain>
    </source>
</reference>
<dbReference type="PANTHER" id="PTHR42699">
    <property type="match status" value="1"/>
</dbReference>
<dbReference type="EMBL" id="JAFJYH010000359">
    <property type="protein sequence ID" value="KAG4412718.1"/>
    <property type="molecule type" value="Genomic_DNA"/>
</dbReference>
<dbReference type="InterPro" id="IPR015424">
    <property type="entry name" value="PyrdxlP-dep_Trfase"/>
</dbReference>
<dbReference type="SUPFAM" id="SSF53383">
    <property type="entry name" value="PLP-dependent transferases"/>
    <property type="match status" value="1"/>
</dbReference>
<dbReference type="GO" id="GO:0003962">
    <property type="term" value="F:cystathionine gamma-synthase activity"/>
    <property type="evidence" value="ECO:0007669"/>
    <property type="project" value="TreeGrafter"/>
</dbReference>
<evidence type="ECO:0000313" key="1">
    <source>
        <dbReference type="EMBL" id="KAG4412718.1"/>
    </source>
</evidence>
<dbReference type="Gene3D" id="3.90.1150.10">
    <property type="entry name" value="Aspartate Aminotransferase, domain 1"/>
    <property type="match status" value="1"/>
</dbReference>
<keyword evidence="2" id="KW-1185">Reference proteome</keyword>
<protein>
    <submittedName>
        <fullName evidence="1">Uncharacterized protein</fullName>
    </submittedName>
</protein>
<accession>A0A8H7T5E6</accession>
<dbReference type="AlphaFoldDB" id="A0A8H7T5E6"/>
<dbReference type="GO" id="GO:0019346">
    <property type="term" value="P:transsulfuration"/>
    <property type="evidence" value="ECO:0007669"/>
    <property type="project" value="TreeGrafter"/>
</dbReference>
<comment type="caution">
    <text evidence="1">The sequence shown here is derived from an EMBL/GenBank/DDBJ whole genome shotgun (WGS) entry which is preliminary data.</text>
</comment>
<dbReference type="InterPro" id="IPR015422">
    <property type="entry name" value="PyrdxlP-dep_Trfase_small"/>
</dbReference>
<dbReference type="Proteomes" id="UP000664132">
    <property type="component" value="Unassembled WGS sequence"/>
</dbReference>
<evidence type="ECO:0000313" key="2">
    <source>
        <dbReference type="Proteomes" id="UP000664132"/>
    </source>
</evidence>
<dbReference type="OrthoDB" id="10047078at2759"/>